<dbReference type="PANTHER" id="PTHR43413">
    <property type="entry name" value="TRANSCRIPTIONAL REGULATOR, ASNC FAMILY"/>
    <property type="match status" value="1"/>
</dbReference>
<dbReference type="InterPro" id="IPR000485">
    <property type="entry name" value="AsnC-type_HTH_dom"/>
</dbReference>
<organism evidence="5 6">
    <name type="scientific">Aeropyrum pernix (strain ATCC 700893 / DSM 11879 / JCM 9820 / NBRC 100138 / K1)</name>
    <dbReference type="NCBI Taxonomy" id="272557"/>
    <lineage>
        <taxon>Archaea</taxon>
        <taxon>Thermoproteota</taxon>
        <taxon>Thermoprotei</taxon>
        <taxon>Desulfurococcales</taxon>
        <taxon>Desulfurococcaceae</taxon>
        <taxon>Aeropyrum</taxon>
    </lineage>
</organism>
<keyword evidence="1" id="KW-0805">Transcription regulation</keyword>
<dbReference type="PIR" id="F72490">
    <property type="entry name" value="F72490"/>
</dbReference>
<evidence type="ECO:0000256" key="3">
    <source>
        <dbReference type="ARBA" id="ARBA00023163"/>
    </source>
</evidence>
<protein>
    <submittedName>
        <fullName evidence="5">Transcriptional regulator, AsnC/Lrp family</fullName>
    </submittedName>
</protein>
<dbReference type="PANTHER" id="PTHR43413:SF6">
    <property type="entry name" value="REGULATORY PROTEIN ASNC"/>
    <property type="match status" value="1"/>
</dbReference>
<accession>Q9Y8R8</accession>
<dbReference type="KEGG" id="ape:APE_2565.1"/>
<dbReference type="EnsemblBacteria" id="BAA81582">
    <property type="protein sequence ID" value="BAA81582"/>
    <property type="gene ID" value="APE_2565.1"/>
</dbReference>
<sequence length="206" mass="22762">MSLRSRGIDAIDIEILRILANDCTTAINKISQAVGVSVPNVRKRIRRLKALGVIKGCKASIDPEVLGALTYLILFQAPEGEDGNTDISAVKSSEIERIFYSSKRGFGAVLARTLDPGGVDEIVRRIEKAGFQVENTIFIDREVGDEPWVPEKPLTKVQAKCSFCQSIIVGRPYTVVLDDGRILVFHNERCAEAYFKLNLDKGRLKG</sequence>
<dbReference type="eggNOG" id="arCOG01585">
    <property type="taxonomic scope" value="Archaea"/>
</dbReference>
<dbReference type="InterPro" id="IPR036388">
    <property type="entry name" value="WH-like_DNA-bd_sf"/>
</dbReference>
<dbReference type="PROSITE" id="PS50956">
    <property type="entry name" value="HTH_ASNC_2"/>
    <property type="match status" value="1"/>
</dbReference>
<dbReference type="AlphaFoldDB" id="Q9Y8R8"/>
<dbReference type="EMBL" id="BA000002">
    <property type="protein sequence ID" value="BAA81582.2"/>
    <property type="molecule type" value="Genomic_DNA"/>
</dbReference>
<dbReference type="InterPro" id="IPR050684">
    <property type="entry name" value="HTH-Siroheme_Decarb"/>
</dbReference>
<dbReference type="InterPro" id="IPR019888">
    <property type="entry name" value="Tscrpt_reg_AsnC-like"/>
</dbReference>
<reference evidence="5 6" key="1">
    <citation type="journal article" date="1999" name="DNA Res.">
        <title>Complete genome sequence of an aerobic hyper-thermophilic crenarchaeon, Aeropyrum pernix K1.</title>
        <authorList>
            <person name="Kawarabayasi Y."/>
            <person name="Hino Y."/>
            <person name="Horikawa H."/>
            <person name="Yamazaki S."/>
            <person name="Haikawa Y."/>
            <person name="Jin-no K."/>
            <person name="Takahashi M."/>
            <person name="Sekine M."/>
            <person name="Baba S."/>
            <person name="Ankai A."/>
            <person name="Kosugi H."/>
            <person name="Hosoyama A."/>
            <person name="Fukui S."/>
            <person name="Nagai Y."/>
            <person name="Nishijima K."/>
            <person name="Nakazawa H."/>
            <person name="Takamiya M."/>
            <person name="Masuda S."/>
            <person name="Funahashi T."/>
            <person name="Tanaka T."/>
            <person name="Kudoh Y."/>
            <person name="Yamazaki J."/>
            <person name="Kushida N."/>
            <person name="Oguchi A."/>
            <person name="Aoki K."/>
            <person name="Kubota K."/>
            <person name="Nakamura Y."/>
            <person name="Nomura N."/>
            <person name="Sako Y."/>
            <person name="Kikuchi H."/>
        </authorList>
    </citation>
    <scope>NUCLEOTIDE SEQUENCE [LARGE SCALE GENOMIC DNA]</scope>
    <source>
        <strain evidence="6">ATCC 700893 / DSM 11879 / JCM 9820 / NBRC 100138 / K1</strain>
    </source>
</reference>
<dbReference type="SUPFAM" id="SSF46785">
    <property type="entry name" value="Winged helix' DNA-binding domain"/>
    <property type="match status" value="1"/>
</dbReference>
<dbReference type="InterPro" id="IPR036390">
    <property type="entry name" value="WH_DNA-bd_sf"/>
</dbReference>
<dbReference type="GO" id="GO:0043565">
    <property type="term" value="F:sequence-specific DNA binding"/>
    <property type="evidence" value="ECO:0007669"/>
    <property type="project" value="InterPro"/>
</dbReference>
<dbReference type="Pfam" id="PF13404">
    <property type="entry name" value="HTH_AsnC-type"/>
    <property type="match status" value="1"/>
</dbReference>
<evidence type="ECO:0000313" key="5">
    <source>
        <dbReference type="EMBL" id="BAA81582.2"/>
    </source>
</evidence>
<dbReference type="CDD" id="cd00090">
    <property type="entry name" value="HTH_ARSR"/>
    <property type="match status" value="1"/>
</dbReference>
<dbReference type="Gene3D" id="1.10.10.10">
    <property type="entry name" value="Winged helix-like DNA-binding domain superfamily/Winged helix DNA-binding domain"/>
    <property type="match status" value="1"/>
</dbReference>
<evidence type="ECO:0000259" key="4">
    <source>
        <dbReference type="PROSITE" id="PS50956"/>
    </source>
</evidence>
<dbReference type="STRING" id="272557.APE_2565.1"/>
<keyword evidence="3" id="KW-0804">Transcription</keyword>
<proteinExistence type="predicted"/>
<keyword evidence="2" id="KW-0238">DNA-binding</keyword>
<evidence type="ECO:0000256" key="1">
    <source>
        <dbReference type="ARBA" id="ARBA00023015"/>
    </source>
</evidence>
<dbReference type="SMART" id="SM00344">
    <property type="entry name" value="HTH_ASNC"/>
    <property type="match status" value="1"/>
</dbReference>
<dbReference type="InterPro" id="IPR011991">
    <property type="entry name" value="ArsR-like_HTH"/>
</dbReference>
<dbReference type="PRINTS" id="PR00033">
    <property type="entry name" value="HTHASNC"/>
</dbReference>
<evidence type="ECO:0000256" key="2">
    <source>
        <dbReference type="ARBA" id="ARBA00023125"/>
    </source>
</evidence>
<feature type="domain" description="HTH asnC-type" evidence="4">
    <location>
        <begin position="8"/>
        <end position="69"/>
    </location>
</feature>
<evidence type="ECO:0000313" key="6">
    <source>
        <dbReference type="Proteomes" id="UP000002518"/>
    </source>
</evidence>
<keyword evidence="6" id="KW-1185">Reference proteome</keyword>
<dbReference type="Proteomes" id="UP000002518">
    <property type="component" value="Chromosome"/>
</dbReference>
<name>Q9Y8R8_AERPE</name>
<gene>
    <name evidence="5" type="ordered locus">APE_2565.1</name>
</gene>